<feature type="transmembrane region" description="Helical" evidence="7">
    <location>
        <begin position="147"/>
        <end position="170"/>
    </location>
</feature>
<dbReference type="Proteomes" id="UP000282837">
    <property type="component" value="Unassembled WGS sequence"/>
</dbReference>
<evidence type="ECO:0000256" key="7">
    <source>
        <dbReference type="SAM" id="Phobius"/>
    </source>
</evidence>
<gene>
    <name evidence="8" type="ORF">EOE18_07525</name>
</gene>
<evidence type="ECO:0000256" key="5">
    <source>
        <dbReference type="ARBA" id="ARBA00022989"/>
    </source>
</evidence>
<reference evidence="8 9" key="1">
    <citation type="submission" date="2019-01" db="EMBL/GenBank/DDBJ databases">
        <authorList>
            <person name="Chen W.-M."/>
        </authorList>
    </citation>
    <scope>NUCLEOTIDE SEQUENCE [LARGE SCALE GENOMIC DNA]</scope>
    <source>
        <strain evidence="8 9">FSY-9</strain>
    </source>
</reference>
<dbReference type="RefSeq" id="WP_127707827.1">
    <property type="nucleotide sequence ID" value="NZ_SACO01000004.1"/>
</dbReference>
<dbReference type="PANTHER" id="PTHR30106:SF2">
    <property type="entry name" value="UPF0324 INNER MEMBRANE PROTEIN YEIH"/>
    <property type="match status" value="1"/>
</dbReference>
<dbReference type="GO" id="GO:0005886">
    <property type="term" value="C:plasma membrane"/>
    <property type="evidence" value="ECO:0007669"/>
    <property type="project" value="UniProtKB-SubCell"/>
</dbReference>
<feature type="transmembrane region" description="Helical" evidence="7">
    <location>
        <begin position="64"/>
        <end position="80"/>
    </location>
</feature>
<feature type="transmembrane region" description="Helical" evidence="7">
    <location>
        <begin position="280"/>
        <end position="300"/>
    </location>
</feature>
<dbReference type="OrthoDB" id="5393513at2"/>
<evidence type="ECO:0000256" key="4">
    <source>
        <dbReference type="ARBA" id="ARBA00022692"/>
    </source>
</evidence>
<keyword evidence="9" id="KW-1185">Reference proteome</keyword>
<name>A0A437N7B0_9SPHN</name>
<feature type="transmembrane region" description="Helical" evidence="7">
    <location>
        <begin position="117"/>
        <end position="140"/>
    </location>
</feature>
<feature type="transmembrane region" description="Helical" evidence="7">
    <location>
        <begin position="339"/>
        <end position="363"/>
    </location>
</feature>
<comment type="caution">
    <text evidence="8">The sequence shown here is derived from an EMBL/GenBank/DDBJ whole genome shotgun (WGS) entry which is preliminary data.</text>
</comment>
<evidence type="ECO:0000313" key="8">
    <source>
        <dbReference type="EMBL" id="RVU05819.1"/>
    </source>
</evidence>
<dbReference type="Pfam" id="PF03601">
    <property type="entry name" value="Cons_hypoth698"/>
    <property type="match status" value="1"/>
</dbReference>
<dbReference type="PANTHER" id="PTHR30106">
    <property type="entry name" value="INNER MEMBRANE PROTEIN YEIH-RELATED"/>
    <property type="match status" value="1"/>
</dbReference>
<feature type="transmembrane region" description="Helical" evidence="7">
    <location>
        <begin position="306"/>
        <end position="327"/>
    </location>
</feature>
<accession>A0A437N7B0</accession>
<proteinExistence type="inferred from homology"/>
<evidence type="ECO:0000313" key="9">
    <source>
        <dbReference type="Proteomes" id="UP000282837"/>
    </source>
</evidence>
<comment type="similarity">
    <text evidence="2">Belongs to the UPF0324 family.</text>
</comment>
<comment type="subcellular location">
    <subcellularLocation>
        <location evidence="1">Cell membrane</location>
        <topology evidence="1">Multi-pass membrane protein</topology>
    </subcellularLocation>
</comment>
<feature type="transmembrane region" description="Helical" evidence="7">
    <location>
        <begin position="182"/>
        <end position="203"/>
    </location>
</feature>
<evidence type="ECO:0000256" key="3">
    <source>
        <dbReference type="ARBA" id="ARBA00022475"/>
    </source>
</evidence>
<evidence type="ECO:0000256" key="1">
    <source>
        <dbReference type="ARBA" id="ARBA00004651"/>
    </source>
</evidence>
<feature type="transmembrane region" description="Helical" evidence="7">
    <location>
        <begin position="248"/>
        <end position="268"/>
    </location>
</feature>
<organism evidence="8 9">
    <name type="scientific">Novosphingobium umbonatum</name>
    <dbReference type="NCBI Taxonomy" id="1908524"/>
    <lineage>
        <taxon>Bacteria</taxon>
        <taxon>Pseudomonadati</taxon>
        <taxon>Pseudomonadota</taxon>
        <taxon>Alphaproteobacteria</taxon>
        <taxon>Sphingomonadales</taxon>
        <taxon>Sphingomonadaceae</taxon>
        <taxon>Novosphingobium</taxon>
    </lineage>
</organism>
<dbReference type="AlphaFoldDB" id="A0A437N7B0"/>
<evidence type="ECO:0000256" key="2">
    <source>
        <dbReference type="ARBA" id="ARBA00007977"/>
    </source>
</evidence>
<evidence type="ECO:0000256" key="6">
    <source>
        <dbReference type="ARBA" id="ARBA00023136"/>
    </source>
</evidence>
<keyword evidence="5 7" id="KW-1133">Transmembrane helix</keyword>
<keyword evidence="4 7" id="KW-0812">Transmembrane</keyword>
<keyword evidence="3" id="KW-1003">Cell membrane</keyword>
<dbReference type="InterPro" id="IPR018383">
    <property type="entry name" value="UPF0324_pro"/>
</dbReference>
<dbReference type="EMBL" id="SACO01000004">
    <property type="protein sequence ID" value="RVU05819.1"/>
    <property type="molecule type" value="Genomic_DNA"/>
</dbReference>
<keyword evidence="6 7" id="KW-0472">Membrane</keyword>
<feature type="transmembrane region" description="Helical" evidence="7">
    <location>
        <begin position="41"/>
        <end position="58"/>
    </location>
</feature>
<sequence length="364" mass="37319">MQDKPAQTDAKDAAPLWAGDLFGETHLAPTAPAPPAKWRQLMPGIAISAIVSAAGAWFSDHYGMPIILMGLILGLAMQFVSADPRTAAGLEFVGRSCLRWGIVLLGFQVTLSEIGALGMGPFAALLVVMAAAIVAALVGARFARQGLAIGILAGGATAICGASAALALYGVVGRERVSQAQFTLTLVVVSVASALAMTIYPELARLAHFDARQAGFLTGAAIHDVAQSIGGGYAVSNAAGAAATVVKLTRVALLGPLVALAAVAIERFDARGQSVSPWKALALPPFILAFLALVVAHSLIAVPVVIAANALLLSKGLLLLAVTATAMRTRTDLILQLGWTSVLPVLAATATSFVVAFGFAWWVI</sequence>
<protein>
    <submittedName>
        <fullName evidence="8">Putative sulfate exporter family transporter</fullName>
    </submittedName>
</protein>